<keyword evidence="6 13" id="KW-0732">Signal</keyword>
<dbReference type="InterPro" id="IPR036852">
    <property type="entry name" value="Peptidase_S8/S53_dom_sf"/>
</dbReference>
<feature type="active site" description="Charge relay system" evidence="11">
    <location>
        <position position="351"/>
    </location>
</feature>
<evidence type="ECO:0000256" key="7">
    <source>
        <dbReference type="ARBA" id="ARBA00022801"/>
    </source>
</evidence>
<evidence type="ECO:0000313" key="15">
    <source>
        <dbReference type="EMBL" id="MBP2451773.1"/>
    </source>
</evidence>
<feature type="active site" description="Charge relay system" evidence="11">
    <location>
        <position position="138"/>
    </location>
</feature>
<accession>A0ABS4ZQL2</accession>
<dbReference type="PANTHER" id="PTHR42884">
    <property type="entry name" value="PROPROTEIN CONVERTASE SUBTILISIN/KEXIN-RELATED"/>
    <property type="match status" value="1"/>
</dbReference>
<evidence type="ECO:0000313" key="16">
    <source>
        <dbReference type="Proteomes" id="UP000694460"/>
    </source>
</evidence>
<evidence type="ECO:0000256" key="2">
    <source>
        <dbReference type="ARBA" id="ARBA00011073"/>
    </source>
</evidence>
<keyword evidence="5 12" id="KW-0812">Transmembrane</keyword>
<keyword evidence="3" id="KW-1003">Cell membrane</keyword>
<protein>
    <submittedName>
        <fullName evidence="15">Membrane-anchored mycosin MYCP</fullName>
        <ecNumber evidence="15">3.4.21.-</ecNumber>
    </submittedName>
</protein>
<comment type="subcellular location">
    <subcellularLocation>
        <location evidence="1">Cell membrane</location>
        <topology evidence="1">Single-pass membrane protein</topology>
    </subcellularLocation>
</comment>
<evidence type="ECO:0000256" key="6">
    <source>
        <dbReference type="ARBA" id="ARBA00022729"/>
    </source>
</evidence>
<gene>
    <name evidence="15" type="ORF">JOF57_001658</name>
</gene>
<evidence type="ECO:0000256" key="11">
    <source>
        <dbReference type="PROSITE-ProRule" id="PRU01240"/>
    </source>
</evidence>
<dbReference type="SUPFAM" id="SSF52743">
    <property type="entry name" value="Subtilisin-like"/>
    <property type="match status" value="1"/>
</dbReference>
<evidence type="ECO:0000256" key="9">
    <source>
        <dbReference type="ARBA" id="ARBA00022989"/>
    </source>
</evidence>
<dbReference type="EC" id="3.4.21.-" evidence="15"/>
<evidence type="ECO:0000256" key="13">
    <source>
        <dbReference type="SAM" id="SignalP"/>
    </source>
</evidence>
<comment type="similarity">
    <text evidence="2 11">Belongs to the peptidase S8 family.</text>
</comment>
<feature type="chain" id="PRO_5045167412" evidence="13">
    <location>
        <begin position="33"/>
        <end position="474"/>
    </location>
</feature>
<keyword evidence="9 12" id="KW-1133">Transmembrane helix</keyword>
<evidence type="ECO:0000256" key="4">
    <source>
        <dbReference type="ARBA" id="ARBA00022670"/>
    </source>
</evidence>
<dbReference type="PROSITE" id="PS51892">
    <property type="entry name" value="SUBTILASE"/>
    <property type="match status" value="1"/>
</dbReference>
<dbReference type="InterPro" id="IPR023834">
    <property type="entry name" value="T7SS_pept_S8A_mycosin"/>
</dbReference>
<dbReference type="InterPro" id="IPR015500">
    <property type="entry name" value="Peptidase_S8_subtilisin-rel"/>
</dbReference>
<keyword evidence="8 11" id="KW-0720">Serine protease</keyword>
<dbReference type="PROSITE" id="PS00137">
    <property type="entry name" value="SUBTILASE_HIS"/>
    <property type="match status" value="1"/>
</dbReference>
<dbReference type="InterPro" id="IPR000209">
    <property type="entry name" value="Peptidase_S8/S53_dom"/>
</dbReference>
<dbReference type="InterPro" id="IPR023827">
    <property type="entry name" value="Peptidase_S8_Asp-AS"/>
</dbReference>
<dbReference type="RefSeq" id="WP_234802093.1">
    <property type="nucleotide sequence ID" value="NZ_JAGIOP010000001.1"/>
</dbReference>
<sequence length="474" mass="48409">MPRLRILTALQRSGAILAAVLLAAVLSPVPHASAYSPYVFDPAVDIAPPDAPPGPDPRFPMKQQYECATSGQLAGSQFDSVPIDTVWGVRDLHGLSTGKGQTVAVVDSGVNRNDRLPRLLGGGDYIMGTDGLLDCDHHGTLVAGIIAAQPKPGDGFVGIAPDAAIISIRQTSDRYSIDTTKQPGNARDAQAASNLTTMARAIVRAASLNATVINISATACVPVSAPVDLKELAGALYFAAVVKNVVVVTAAGNLGNDCAPNPGPDPATPSDERGWGAVSALSLPSLFDQFVLSVGGTSLFGDPYVKSMPGPWVGVAAPAINVVSLDPAKITGELINAQTTKAGDEPIAGTSFASANVAGLAALIRQRWPNLSAHQVIERIKRTAHSPSSALSSLVGAGVVDPKAALTAPIDDSIPMLPDGVPAVAAVPGAPPPPPDTLGRTVALITLAVLGSAVFIAMVVTLARGGRGRKEQQP</sequence>
<proteinExistence type="inferred from homology"/>
<dbReference type="PRINTS" id="PR00723">
    <property type="entry name" value="SUBTILISIN"/>
</dbReference>
<evidence type="ECO:0000256" key="3">
    <source>
        <dbReference type="ARBA" id="ARBA00022475"/>
    </source>
</evidence>
<dbReference type="GO" id="GO:0016787">
    <property type="term" value="F:hydrolase activity"/>
    <property type="evidence" value="ECO:0007669"/>
    <property type="project" value="UniProtKB-KW"/>
</dbReference>
<evidence type="ECO:0000256" key="12">
    <source>
        <dbReference type="SAM" id="Phobius"/>
    </source>
</evidence>
<dbReference type="PROSITE" id="PS00136">
    <property type="entry name" value="SUBTILASE_ASP"/>
    <property type="match status" value="1"/>
</dbReference>
<name>A0ABS4ZQL2_9MYCO</name>
<evidence type="ECO:0000256" key="5">
    <source>
        <dbReference type="ARBA" id="ARBA00022692"/>
    </source>
</evidence>
<feature type="active site" description="Charge relay system" evidence="11">
    <location>
        <position position="107"/>
    </location>
</feature>
<dbReference type="PANTHER" id="PTHR42884:SF14">
    <property type="entry name" value="NEUROENDOCRINE CONVERTASE 1"/>
    <property type="match status" value="1"/>
</dbReference>
<keyword evidence="4 11" id="KW-0645">Protease</keyword>
<evidence type="ECO:0000256" key="8">
    <source>
        <dbReference type="ARBA" id="ARBA00022825"/>
    </source>
</evidence>
<dbReference type="Gene3D" id="3.40.50.200">
    <property type="entry name" value="Peptidase S8/S53 domain"/>
    <property type="match status" value="1"/>
</dbReference>
<organism evidence="15 16">
    <name type="scientific">Mycolicibacterium lutetiense</name>
    <dbReference type="NCBI Taxonomy" id="1641992"/>
    <lineage>
        <taxon>Bacteria</taxon>
        <taxon>Bacillati</taxon>
        <taxon>Actinomycetota</taxon>
        <taxon>Actinomycetes</taxon>
        <taxon>Mycobacteriales</taxon>
        <taxon>Mycobacteriaceae</taxon>
        <taxon>Mycolicibacterium</taxon>
    </lineage>
</organism>
<evidence type="ECO:0000256" key="10">
    <source>
        <dbReference type="ARBA" id="ARBA00023136"/>
    </source>
</evidence>
<keyword evidence="16" id="KW-1185">Reference proteome</keyword>
<comment type="caution">
    <text evidence="15">The sequence shown here is derived from an EMBL/GenBank/DDBJ whole genome shotgun (WGS) entry which is preliminary data.</text>
</comment>
<keyword evidence="10 12" id="KW-0472">Membrane</keyword>
<evidence type="ECO:0000256" key="1">
    <source>
        <dbReference type="ARBA" id="ARBA00004162"/>
    </source>
</evidence>
<dbReference type="InterPro" id="IPR022398">
    <property type="entry name" value="Peptidase_S8_His-AS"/>
</dbReference>
<dbReference type="NCBIfam" id="TIGR03921">
    <property type="entry name" value="T7SS_mycosin"/>
    <property type="match status" value="1"/>
</dbReference>
<feature type="domain" description="Peptidase S8/S53" evidence="14">
    <location>
        <begin position="98"/>
        <end position="398"/>
    </location>
</feature>
<reference evidence="15 16" key="1">
    <citation type="submission" date="2021-03" db="EMBL/GenBank/DDBJ databases">
        <title>Sequencing the genomes of 1000 actinobacteria strains.</title>
        <authorList>
            <person name="Klenk H.-P."/>
        </authorList>
    </citation>
    <scope>NUCLEOTIDE SEQUENCE [LARGE SCALE GENOMIC DNA]</scope>
    <source>
        <strain evidence="15 16">DSM 46713</strain>
    </source>
</reference>
<dbReference type="EMBL" id="JAGIOP010000001">
    <property type="protein sequence ID" value="MBP2451773.1"/>
    <property type="molecule type" value="Genomic_DNA"/>
</dbReference>
<evidence type="ECO:0000259" key="14">
    <source>
        <dbReference type="Pfam" id="PF00082"/>
    </source>
</evidence>
<dbReference type="Proteomes" id="UP000694460">
    <property type="component" value="Unassembled WGS sequence"/>
</dbReference>
<dbReference type="Pfam" id="PF00082">
    <property type="entry name" value="Peptidase_S8"/>
    <property type="match status" value="1"/>
</dbReference>
<feature type="transmembrane region" description="Helical" evidence="12">
    <location>
        <begin position="442"/>
        <end position="463"/>
    </location>
</feature>
<feature type="signal peptide" evidence="13">
    <location>
        <begin position="1"/>
        <end position="32"/>
    </location>
</feature>
<keyword evidence="7 11" id="KW-0378">Hydrolase</keyword>